<evidence type="ECO:0000313" key="1">
    <source>
        <dbReference type="EMBL" id="TCL60120.1"/>
    </source>
</evidence>
<dbReference type="AlphaFoldDB" id="A0A4R1R414"/>
<protein>
    <submittedName>
        <fullName evidence="1">Uncharacterized protein DUF2620</fullName>
    </submittedName>
</protein>
<reference evidence="1 2" key="1">
    <citation type="submission" date="2019-03" db="EMBL/GenBank/DDBJ databases">
        <title>Genomic Encyclopedia of Type Strains, Phase IV (KMG-IV): sequencing the most valuable type-strain genomes for metagenomic binning, comparative biology and taxonomic classification.</title>
        <authorList>
            <person name="Goeker M."/>
        </authorList>
    </citation>
    <scope>NUCLEOTIDE SEQUENCE [LARGE SCALE GENOMIC DNA]</scope>
    <source>
        <strain evidence="1 2">DSM 100556</strain>
    </source>
</reference>
<dbReference type="InterPro" id="IPR021238">
    <property type="entry name" value="DUF2620"/>
</dbReference>
<dbReference type="Proteomes" id="UP000295718">
    <property type="component" value="Unassembled WGS sequence"/>
</dbReference>
<dbReference type="STRING" id="1469948.GCA_000732725_00748"/>
<sequence length="118" mass="12618">MKIAIGGMKKNEMENEVKKAAPEIDTIITTDIMAVQMLKNGSVDYYFGACESGGGAAIAILIGMLGYSKCCTVAKNGQTAKKEDIEKFIAEGKVAFGMAHNTIENTIPILIDALKQKT</sequence>
<gene>
    <name evidence="1" type="ORF">EDD76_103313</name>
</gene>
<evidence type="ECO:0000313" key="2">
    <source>
        <dbReference type="Proteomes" id="UP000295718"/>
    </source>
</evidence>
<dbReference type="OrthoDB" id="5191605at2"/>
<keyword evidence="2" id="KW-1185">Reference proteome</keyword>
<organism evidence="1 2">
    <name type="scientific">Kineothrix alysoides</name>
    <dbReference type="NCBI Taxonomy" id="1469948"/>
    <lineage>
        <taxon>Bacteria</taxon>
        <taxon>Bacillati</taxon>
        <taxon>Bacillota</taxon>
        <taxon>Clostridia</taxon>
        <taxon>Lachnospirales</taxon>
        <taxon>Lachnospiraceae</taxon>
        <taxon>Kineothrix</taxon>
    </lineage>
</organism>
<name>A0A4R1R414_9FIRM</name>
<comment type="caution">
    <text evidence="1">The sequence shown here is derived from an EMBL/GenBank/DDBJ whole genome shotgun (WGS) entry which is preliminary data.</text>
</comment>
<proteinExistence type="predicted"/>
<dbReference type="Pfam" id="PF10941">
    <property type="entry name" value="DUF2620"/>
    <property type="match status" value="1"/>
</dbReference>
<accession>A0A4R1R414</accession>
<dbReference type="EMBL" id="SLUO01000003">
    <property type="protein sequence ID" value="TCL60120.1"/>
    <property type="molecule type" value="Genomic_DNA"/>
</dbReference>
<dbReference type="RefSeq" id="WP_031389505.1">
    <property type="nucleotide sequence ID" value="NZ_JPNB01000001.1"/>
</dbReference>